<gene>
    <name evidence="3" type="ORF">A9D12_10360</name>
</gene>
<reference evidence="3 4" key="1">
    <citation type="submission" date="2016-05" db="EMBL/GenBank/DDBJ databases">
        <title>Compelete Genome Sequence of Bacteriochlorophyll-Synthesizing Bacterium Porphyrobacter neustonensis DSM 9434.</title>
        <authorList>
            <person name="Shi X.-L."/>
            <person name="Wu Y.-H."/>
            <person name="Cheng H."/>
            <person name="Xu L."/>
            <person name="Zhang X.-Q."/>
            <person name="Wang C.-S."/>
            <person name="Xu X.-W."/>
        </authorList>
    </citation>
    <scope>NUCLEOTIDE SEQUENCE [LARGE SCALE GENOMIC DNA]</scope>
    <source>
        <strain evidence="3 4">DSM 9434</strain>
    </source>
</reference>
<keyword evidence="4" id="KW-1185">Reference proteome</keyword>
<dbReference type="AlphaFoldDB" id="A0A192D5B8"/>
<organism evidence="3 4">
    <name type="scientific">Erythrobacter neustonensis</name>
    <dbReference type="NCBI Taxonomy" id="1112"/>
    <lineage>
        <taxon>Bacteria</taxon>
        <taxon>Pseudomonadati</taxon>
        <taxon>Pseudomonadota</taxon>
        <taxon>Alphaproteobacteria</taxon>
        <taxon>Sphingomonadales</taxon>
        <taxon>Erythrobacteraceae</taxon>
        <taxon>Erythrobacter/Porphyrobacter group</taxon>
        <taxon>Erythrobacter</taxon>
    </lineage>
</organism>
<dbReference type="RefSeq" id="WP_068351543.1">
    <property type="nucleotide sequence ID" value="NZ_CP016033.1"/>
</dbReference>
<dbReference type="PANTHER" id="PTHR30388:SF4">
    <property type="entry name" value="MOLYBDENUM COFACTOR INSERTION CHAPERONE PAOD"/>
    <property type="match status" value="1"/>
</dbReference>
<dbReference type="Gene3D" id="3.40.50.720">
    <property type="entry name" value="NAD(P)-binding Rossmann-like Domain"/>
    <property type="match status" value="1"/>
</dbReference>
<sequence length="334" mass="34770">MIPRQLSAALDDIRQALVAMPALPPRLAIATLVEVDGSAPRDVGAQMLITPDAQWGFLSGGCIEDDVAQHGRAVLAEGAPRLLRYGEGSPWFDIRLACGSGISVLVEPVAADDPALAVLCDSWRARYPVMWRSDGKARSIAACSDPARDEWDGARYTRFYPPPLRLVLIGEDGAALTAAHLAQTMGWEVVLVSPGGPEAAPLPGLAYHRGDPAAALAAIAPDRWTAIAVLSHDREDDERGLAAALQSSAFYVGAIGARARLEGRIARLAGHGVGEADIARLNAPIGLAGFAKTPRDVALSLVAEVAQAAQAAAIRARSSGVSISSSTPASSVSQ</sequence>
<dbReference type="EMBL" id="CP016033">
    <property type="protein sequence ID" value="ANK13275.1"/>
    <property type="molecule type" value="Genomic_DNA"/>
</dbReference>
<evidence type="ECO:0000259" key="2">
    <source>
        <dbReference type="Pfam" id="PF13478"/>
    </source>
</evidence>
<dbReference type="InterPro" id="IPR027051">
    <property type="entry name" value="XdhC_Rossmann_dom"/>
</dbReference>
<evidence type="ECO:0008006" key="5">
    <source>
        <dbReference type="Google" id="ProtNLM"/>
    </source>
</evidence>
<dbReference type="InterPro" id="IPR052698">
    <property type="entry name" value="MoCofactor_Util/Proc"/>
</dbReference>
<evidence type="ECO:0000313" key="4">
    <source>
        <dbReference type="Proteomes" id="UP000078263"/>
    </source>
</evidence>
<proteinExistence type="predicted"/>
<feature type="domain" description="XdhC- CoxI" evidence="1">
    <location>
        <begin position="27"/>
        <end position="86"/>
    </location>
</feature>
<accession>A0A192D5B8</accession>
<name>A0A192D5B8_9SPHN</name>
<dbReference type="Pfam" id="PF13478">
    <property type="entry name" value="XdhC_C"/>
    <property type="match status" value="1"/>
</dbReference>
<dbReference type="InterPro" id="IPR003777">
    <property type="entry name" value="XdhC_CoxI"/>
</dbReference>
<protein>
    <recommendedName>
        <fullName evidence="5">Xanthine dehydrogenase</fullName>
    </recommendedName>
</protein>
<feature type="domain" description="XdhC Rossmann" evidence="2">
    <location>
        <begin position="166"/>
        <end position="305"/>
    </location>
</feature>
<dbReference type="STRING" id="1112.A9D12_10360"/>
<dbReference type="PANTHER" id="PTHR30388">
    <property type="entry name" value="ALDEHYDE OXIDOREDUCTASE MOLYBDENUM COFACTOR ASSEMBLY PROTEIN"/>
    <property type="match status" value="1"/>
</dbReference>
<evidence type="ECO:0000259" key="1">
    <source>
        <dbReference type="Pfam" id="PF02625"/>
    </source>
</evidence>
<evidence type="ECO:0000313" key="3">
    <source>
        <dbReference type="EMBL" id="ANK13275.1"/>
    </source>
</evidence>
<dbReference type="KEGG" id="pns:A9D12_10360"/>
<dbReference type="Pfam" id="PF02625">
    <property type="entry name" value="XdhC_CoxI"/>
    <property type="match status" value="1"/>
</dbReference>
<dbReference type="OrthoDB" id="9815497at2"/>
<dbReference type="Proteomes" id="UP000078263">
    <property type="component" value="Chromosome"/>
</dbReference>